<protein>
    <submittedName>
        <fullName evidence="2">Uncharacterized protein</fullName>
    </submittedName>
</protein>
<feature type="compositionally biased region" description="Polar residues" evidence="1">
    <location>
        <begin position="42"/>
        <end position="68"/>
    </location>
</feature>
<feature type="compositionally biased region" description="Low complexity" evidence="1">
    <location>
        <begin position="81"/>
        <end position="110"/>
    </location>
</feature>
<proteinExistence type="predicted"/>
<evidence type="ECO:0000313" key="2">
    <source>
        <dbReference type="EMBL" id="GFP80025.1"/>
    </source>
</evidence>
<gene>
    <name evidence="2" type="ORF">PHJA_000145900</name>
</gene>
<evidence type="ECO:0000313" key="3">
    <source>
        <dbReference type="Proteomes" id="UP000653305"/>
    </source>
</evidence>
<dbReference type="AlphaFoldDB" id="A0A830B7A3"/>
<name>A0A830B7A3_9LAMI</name>
<feature type="region of interest" description="Disordered" evidence="1">
    <location>
        <begin position="21"/>
        <end position="110"/>
    </location>
</feature>
<dbReference type="EMBL" id="BMAC01000014">
    <property type="protein sequence ID" value="GFP80025.1"/>
    <property type="molecule type" value="Genomic_DNA"/>
</dbReference>
<accession>A0A830B7A3</accession>
<sequence>MAARVSSRFFRLNLLLRHHHHHHPHPLPATSSPPQAPPLLHQNPTPSHNPYSIPTDPQSSTTPNTHFSASFRPAPPDRSDPSPTSAPAPASSRPGAFGPTPSPSAASPDS</sequence>
<organism evidence="2 3">
    <name type="scientific">Phtheirospermum japonicum</name>
    <dbReference type="NCBI Taxonomy" id="374723"/>
    <lineage>
        <taxon>Eukaryota</taxon>
        <taxon>Viridiplantae</taxon>
        <taxon>Streptophyta</taxon>
        <taxon>Embryophyta</taxon>
        <taxon>Tracheophyta</taxon>
        <taxon>Spermatophyta</taxon>
        <taxon>Magnoliopsida</taxon>
        <taxon>eudicotyledons</taxon>
        <taxon>Gunneridae</taxon>
        <taxon>Pentapetalae</taxon>
        <taxon>asterids</taxon>
        <taxon>lamiids</taxon>
        <taxon>Lamiales</taxon>
        <taxon>Orobanchaceae</taxon>
        <taxon>Orobanchaceae incertae sedis</taxon>
        <taxon>Phtheirospermum</taxon>
    </lineage>
</organism>
<comment type="caution">
    <text evidence="2">The sequence shown here is derived from an EMBL/GenBank/DDBJ whole genome shotgun (WGS) entry which is preliminary data.</text>
</comment>
<reference evidence="2" key="1">
    <citation type="submission" date="2020-07" db="EMBL/GenBank/DDBJ databases">
        <title>Ethylene signaling mediates host invasion by parasitic plants.</title>
        <authorList>
            <person name="Yoshida S."/>
        </authorList>
    </citation>
    <scope>NUCLEOTIDE SEQUENCE</scope>
    <source>
        <strain evidence="2">Okayama</strain>
    </source>
</reference>
<dbReference type="Proteomes" id="UP000653305">
    <property type="component" value="Unassembled WGS sequence"/>
</dbReference>
<evidence type="ECO:0000256" key="1">
    <source>
        <dbReference type="SAM" id="MobiDB-lite"/>
    </source>
</evidence>
<keyword evidence="3" id="KW-1185">Reference proteome</keyword>